<keyword evidence="2" id="KW-1185">Reference proteome</keyword>
<dbReference type="OrthoDB" id="1685177at2"/>
<dbReference type="RefSeq" id="WP_143050586.1">
    <property type="nucleotide sequence ID" value="NZ_FODY01000007.1"/>
</dbReference>
<proteinExistence type="predicted"/>
<dbReference type="Proteomes" id="UP000198847">
    <property type="component" value="Unassembled WGS sequence"/>
</dbReference>
<gene>
    <name evidence="1" type="ORF">SAMN04490178_10769</name>
</gene>
<evidence type="ECO:0000313" key="1">
    <source>
        <dbReference type="EMBL" id="SEO93311.1"/>
    </source>
</evidence>
<dbReference type="EMBL" id="FODY01000007">
    <property type="protein sequence ID" value="SEO93311.1"/>
    <property type="molecule type" value="Genomic_DNA"/>
</dbReference>
<protein>
    <submittedName>
        <fullName evidence="1">Uncharacterized protein</fullName>
    </submittedName>
</protein>
<dbReference type="AlphaFoldDB" id="A0A1H8TR15"/>
<sequence length="81" mass="9724">MLSIKEQMLATMQNIRQAEAAMHQLYNIGGDKKVREGFTSEEWNVFVDCLQEVLQLEYSLVKLKTRVSEHYRIEYKKRQDW</sequence>
<evidence type="ECO:0000313" key="2">
    <source>
        <dbReference type="Proteomes" id="UP000198847"/>
    </source>
</evidence>
<accession>A0A1H8TR15</accession>
<name>A0A1H8TR15_9FIRM</name>
<organism evidence="1 2">
    <name type="scientific">Propionispora vibrioides</name>
    <dbReference type="NCBI Taxonomy" id="112903"/>
    <lineage>
        <taxon>Bacteria</taxon>
        <taxon>Bacillati</taxon>
        <taxon>Bacillota</taxon>
        <taxon>Negativicutes</taxon>
        <taxon>Selenomonadales</taxon>
        <taxon>Sporomusaceae</taxon>
        <taxon>Propionispora</taxon>
    </lineage>
</organism>
<reference evidence="1 2" key="1">
    <citation type="submission" date="2016-10" db="EMBL/GenBank/DDBJ databases">
        <authorList>
            <person name="de Groot N.N."/>
        </authorList>
    </citation>
    <scope>NUCLEOTIDE SEQUENCE [LARGE SCALE GENOMIC DNA]</scope>
    <source>
        <strain evidence="1 2">DSM 13305</strain>
    </source>
</reference>